<dbReference type="Pfam" id="PF08982">
    <property type="entry name" value="AtaL"/>
    <property type="match status" value="1"/>
</dbReference>
<evidence type="ECO:0000313" key="2">
    <source>
        <dbReference type="Proteomes" id="UP001172681"/>
    </source>
</evidence>
<dbReference type="Gene3D" id="3.30.530.20">
    <property type="match status" value="1"/>
</dbReference>
<organism evidence="1 2">
    <name type="scientific">Knufia peltigerae</name>
    <dbReference type="NCBI Taxonomy" id="1002370"/>
    <lineage>
        <taxon>Eukaryota</taxon>
        <taxon>Fungi</taxon>
        <taxon>Dikarya</taxon>
        <taxon>Ascomycota</taxon>
        <taxon>Pezizomycotina</taxon>
        <taxon>Eurotiomycetes</taxon>
        <taxon>Chaetothyriomycetidae</taxon>
        <taxon>Chaetothyriales</taxon>
        <taxon>Trichomeriaceae</taxon>
        <taxon>Knufia</taxon>
    </lineage>
</organism>
<dbReference type="EMBL" id="JAPDRN010000213">
    <property type="protein sequence ID" value="KAJ9612675.1"/>
    <property type="molecule type" value="Genomic_DNA"/>
</dbReference>
<name>A0AA38XFT8_9EURO</name>
<accession>A0AA38XFT8</accession>
<sequence>MATTKGDFVFNLAITVPVNPPGAEPVVNATEFWTGLRRGGANPELFADYVARTEVLPNPTSDLVFQRRLHMADGAVHTKEGATIDQDVRLADNLLCEGVTMGNGSRSTIILSHGGQSTDGPNDLYLSAVYELHVPGVEPGSAQAAEIETNYTTLARGAANTVVQKVREWKIDDKL</sequence>
<proteinExistence type="predicted"/>
<gene>
    <name evidence="1" type="ORF">H2204_015016</name>
</gene>
<keyword evidence="2" id="KW-1185">Reference proteome</keyword>
<dbReference type="AlphaFoldDB" id="A0AA38XFT8"/>
<dbReference type="InterPro" id="IPR015075">
    <property type="entry name" value="AtaL"/>
</dbReference>
<reference evidence="1" key="1">
    <citation type="submission" date="2022-10" db="EMBL/GenBank/DDBJ databases">
        <title>Culturing micro-colonial fungi from biological soil crusts in the Mojave desert and describing Neophaeococcomyces mojavensis, and introducing the new genera and species Taxawa tesnikishii.</title>
        <authorList>
            <person name="Kurbessoian T."/>
            <person name="Stajich J.E."/>
        </authorList>
    </citation>
    <scope>NUCLEOTIDE SEQUENCE</scope>
    <source>
        <strain evidence="1">TK_35</strain>
    </source>
</reference>
<comment type="caution">
    <text evidence="1">The sequence shown here is derived from an EMBL/GenBank/DDBJ whole genome shotgun (WGS) entry which is preliminary data.</text>
</comment>
<dbReference type="SUPFAM" id="SSF55961">
    <property type="entry name" value="Bet v1-like"/>
    <property type="match status" value="1"/>
</dbReference>
<dbReference type="InterPro" id="IPR023393">
    <property type="entry name" value="START-like_dom_sf"/>
</dbReference>
<dbReference type="Proteomes" id="UP001172681">
    <property type="component" value="Unassembled WGS sequence"/>
</dbReference>
<evidence type="ECO:0000313" key="1">
    <source>
        <dbReference type="EMBL" id="KAJ9612675.1"/>
    </source>
</evidence>
<protein>
    <submittedName>
        <fullName evidence="1">Uncharacterized protein</fullName>
    </submittedName>
</protein>